<feature type="compositionally biased region" description="Pro residues" evidence="1">
    <location>
        <begin position="231"/>
        <end position="245"/>
    </location>
</feature>
<keyword evidence="4" id="KW-1185">Reference proteome</keyword>
<dbReference type="AlphaFoldDB" id="A0A9W9S1M0"/>
<feature type="region of interest" description="Disordered" evidence="1">
    <location>
        <begin position="1"/>
        <end position="140"/>
    </location>
</feature>
<feature type="region of interest" description="Disordered" evidence="1">
    <location>
        <begin position="180"/>
        <end position="213"/>
    </location>
</feature>
<feature type="compositionally biased region" description="Low complexity" evidence="1">
    <location>
        <begin position="296"/>
        <end position="314"/>
    </location>
</feature>
<dbReference type="Proteomes" id="UP001147782">
    <property type="component" value="Unassembled WGS sequence"/>
</dbReference>
<protein>
    <submittedName>
        <fullName evidence="3">Uncharacterized protein</fullName>
    </submittedName>
</protein>
<reference evidence="3" key="1">
    <citation type="submission" date="2022-11" db="EMBL/GenBank/DDBJ databases">
        <authorList>
            <person name="Petersen C."/>
        </authorList>
    </citation>
    <scope>NUCLEOTIDE SEQUENCE</scope>
    <source>
        <strain evidence="3">IBT 29864</strain>
    </source>
</reference>
<proteinExistence type="predicted"/>
<feature type="compositionally biased region" description="Polar residues" evidence="1">
    <location>
        <begin position="99"/>
        <end position="112"/>
    </location>
</feature>
<reference evidence="3" key="2">
    <citation type="journal article" date="2023" name="IMA Fungus">
        <title>Comparative genomic study of the Penicillium genus elucidates a diverse pangenome and 15 lateral gene transfer events.</title>
        <authorList>
            <person name="Petersen C."/>
            <person name="Sorensen T."/>
            <person name="Nielsen M.R."/>
            <person name="Sondergaard T.E."/>
            <person name="Sorensen J.L."/>
            <person name="Fitzpatrick D.A."/>
            <person name="Frisvad J.C."/>
            <person name="Nielsen K.L."/>
        </authorList>
    </citation>
    <scope>NUCLEOTIDE SEQUENCE</scope>
    <source>
        <strain evidence="3">IBT 29864</strain>
    </source>
</reference>
<sequence>MTTGRINQITSLAGGPPGRPAAAGATREGPPPPKEQSSSAPVRTQRFRPPPGRAGTGCGIRPSEGGPDPRATAGERRMTQGGFPRVTTKGRVCWPAAKSPQTSALPGIQGSQGFRGHGRIPRRERDRSVNPTPGVEEKTQHLARLTAERPQTVTLHAEKQMGGEATGDLGEGWAAQAHRQLVKFGGANPPVCPSRTPSYQSRGGSPLEGPTANWSDLGCVLKFTYVENPPTTTPPPRAPVRPSPALPSSQPATGRSPQAGASPPARLGWLAGTHRSNAAPARAPLPHTEHAGTRGGDSSTLLPSGLPLGPGRHV</sequence>
<dbReference type="OrthoDB" id="4376794at2759"/>
<comment type="caution">
    <text evidence="3">The sequence shown here is derived from an EMBL/GenBank/DDBJ whole genome shotgun (WGS) entry which is preliminary data.</text>
</comment>
<name>A0A9W9S1M0_9EURO</name>
<evidence type="ECO:0000313" key="4">
    <source>
        <dbReference type="Proteomes" id="UP001147782"/>
    </source>
</evidence>
<evidence type="ECO:0000313" key="3">
    <source>
        <dbReference type="EMBL" id="KAJ5369374.1"/>
    </source>
</evidence>
<feature type="region of interest" description="Disordered" evidence="1">
    <location>
        <begin position="226"/>
        <end position="314"/>
    </location>
</feature>
<dbReference type="EMBL" id="JAPZBS010000006">
    <property type="protein sequence ID" value="KAJ5369374.1"/>
    <property type="molecule type" value="Genomic_DNA"/>
</dbReference>
<gene>
    <name evidence="2" type="ORF">N7496_007635</name>
    <name evidence="3" type="ORF">N7496_007639</name>
</gene>
<organism evidence="3 4">
    <name type="scientific">Penicillium cataractarum</name>
    <dbReference type="NCBI Taxonomy" id="2100454"/>
    <lineage>
        <taxon>Eukaryota</taxon>
        <taxon>Fungi</taxon>
        <taxon>Dikarya</taxon>
        <taxon>Ascomycota</taxon>
        <taxon>Pezizomycotina</taxon>
        <taxon>Eurotiomycetes</taxon>
        <taxon>Eurotiomycetidae</taxon>
        <taxon>Eurotiales</taxon>
        <taxon>Aspergillaceae</taxon>
        <taxon>Penicillium</taxon>
    </lineage>
</organism>
<accession>A0A9W9S1M0</accession>
<evidence type="ECO:0000256" key="1">
    <source>
        <dbReference type="SAM" id="MobiDB-lite"/>
    </source>
</evidence>
<evidence type="ECO:0000313" key="2">
    <source>
        <dbReference type="EMBL" id="KAJ5369370.1"/>
    </source>
</evidence>
<feature type="compositionally biased region" description="Polar residues" evidence="1">
    <location>
        <begin position="1"/>
        <end position="11"/>
    </location>
</feature>
<dbReference type="EMBL" id="JAPZBS010000006">
    <property type="protein sequence ID" value="KAJ5369370.1"/>
    <property type="molecule type" value="Genomic_DNA"/>
</dbReference>